<reference evidence="1" key="1">
    <citation type="submission" date="2018-11" db="EMBL/GenBank/DDBJ databases">
        <title>A distinct lineage of giant viruses engineers rhodopsin photosystems in predatory marine eukaryotes.</title>
        <authorList>
            <person name="Needham D.M."/>
            <person name="Yoshizawa S."/>
            <person name="Hosaka T."/>
            <person name="Poirier C."/>
            <person name="Choi C.-J."/>
            <person name="Hehenberger E."/>
            <person name="Irwin N.A.T."/>
            <person name="Wilken S."/>
            <person name="Yung C.-M."/>
            <person name="Bachy C."/>
            <person name="Kurihara R."/>
            <person name="Nakajima Y."/>
            <person name="Kojima K."/>
            <person name="Kimura-Someya T."/>
            <person name="Leonard G."/>
            <person name="Malmstrom R.R."/>
            <person name="Mende D."/>
            <person name="Olson D.K."/>
            <person name="Sudo Y."/>
            <person name="Sudek S."/>
            <person name="Richards T.A."/>
            <person name="DeLong E.F."/>
            <person name="Keeling P.J."/>
            <person name="Santoro A.E."/>
            <person name="Shirouzu M."/>
            <person name="Iwasaki W."/>
            <person name="Worden A.Z."/>
        </authorList>
    </citation>
    <scope>NUCLEOTIDE SEQUENCE</scope>
</reference>
<organism evidence="1">
    <name type="scientific">Mimiviridae sp. ChoanoV1</name>
    <dbReference type="NCBI Taxonomy" id="2596887"/>
    <lineage>
        <taxon>Viruses</taxon>
        <taxon>Varidnaviria</taxon>
        <taxon>Bamfordvirae</taxon>
        <taxon>Nucleocytoviricota</taxon>
        <taxon>Megaviricetes</taxon>
        <taxon>Imitervirales</taxon>
        <taxon>Schizomimiviridae</taxon>
    </lineage>
</organism>
<protein>
    <submittedName>
        <fullName evidence="1">Uncharacterized protein</fullName>
    </submittedName>
</protein>
<sequence length="318" mass="38507">MSFRNFLFNNILHIIKNNYNQKLFSFQIGCFPSSNESLDHQYPNVLKKYKDQHKDLSIYRILIDKMYSDNKYVPEDNAKDNAKDNVFIYPDFITENDYNTMIEFSHFISNFNSISIVYEFTSIIREQYYNIEHKTNYLYIAPSECMADTKNILFNPILMNFNNNYKFYRPDKEKILFDLLKKETNSFKIDFLNAEVNRRKNTLSYFKSFLSIMRMDIDSEGYEIEKNFNKNYTYFYAIKKNIKYRLSGYEQYSTNILIDEFEKSAINNLEVFIYDRVFNILYDCLGFLFKDENLINENYDKILFNNDNELKKCIDYFI</sequence>
<name>A0A5B8IFR8_9VIRU</name>
<proteinExistence type="predicted"/>
<dbReference type="EMBL" id="MK250085">
    <property type="protein sequence ID" value="QDY51867.1"/>
    <property type="molecule type" value="Genomic_DNA"/>
</dbReference>
<evidence type="ECO:0000313" key="1">
    <source>
        <dbReference type="EMBL" id="QDY51867.1"/>
    </source>
</evidence>
<accession>A0A5B8IFR8</accession>
<gene>
    <name evidence="1" type="ORF">1_252</name>
</gene>